<gene>
    <name evidence="2" type="ORF">TbgDal_X6220</name>
</gene>
<name>D0A2P3_TRYB9</name>
<sequence>MARGTNGSCGGNNNNNIVIDGNRPKKTKATTNIRKQKKHTKKKVTHTCTHIYKERVEGKQCALHMVLAHTHPYSIEQKLGYEKKKKDYTSTKLTEGNMCASYNYRPPKSRPRPNSQLVLVNPGIVILHKHTHTYIYICIYSFAYYHLQDGRK</sequence>
<evidence type="ECO:0000313" key="3">
    <source>
        <dbReference type="Proteomes" id="UP000002316"/>
    </source>
</evidence>
<dbReference type="RefSeq" id="XP_011777801.1">
    <property type="nucleotide sequence ID" value="XM_011779499.1"/>
</dbReference>
<dbReference type="GeneID" id="23865719"/>
<organism evidence="2 3">
    <name type="scientific">Trypanosoma brucei gambiense (strain MHOM/CI/86/DAL972)</name>
    <dbReference type="NCBI Taxonomy" id="679716"/>
    <lineage>
        <taxon>Eukaryota</taxon>
        <taxon>Discoba</taxon>
        <taxon>Euglenozoa</taxon>
        <taxon>Kinetoplastea</taxon>
        <taxon>Metakinetoplastina</taxon>
        <taxon>Trypanosomatida</taxon>
        <taxon>Trypanosomatidae</taxon>
        <taxon>Trypanosoma</taxon>
    </lineage>
</organism>
<feature type="compositionally biased region" description="Low complexity" evidence="1">
    <location>
        <begin position="1"/>
        <end position="21"/>
    </location>
</feature>
<protein>
    <submittedName>
        <fullName evidence="2">Uncharacterized protein</fullName>
    </submittedName>
</protein>
<dbReference type="EMBL" id="FN554973">
    <property type="protein sequence ID" value="CBH15537.1"/>
    <property type="molecule type" value="Genomic_DNA"/>
</dbReference>
<proteinExistence type="predicted"/>
<dbReference type="KEGG" id="tbg:TbgDal_X6220"/>
<evidence type="ECO:0000256" key="1">
    <source>
        <dbReference type="SAM" id="MobiDB-lite"/>
    </source>
</evidence>
<feature type="region of interest" description="Disordered" evidence="1">
    <location>
        <begin position="1"/>
        <end position="32"/>
    </location>
</feature>
<reference evidence="3" key="1">
    <citation type="journal article" date="2010" name="PLoS Negl. Trop. Dis.">
        <title>The genome sequence of Trypanosoma brucei gambiense, causative agent of chronic human african trypanosomiasis.</title>
        <authorList>
            <person name="Jackson A.P."/>
            <person name="Sanders M."/>
            <person name="Berry A."/>
            <person name="McQuillan J."/>
            <person name="Aslett M.A."/>
            <person name="Quail M.A."/>
            <person name="Chukualim B."/>
            <person name="Capewell P."/>
            <person name="MacLeod A."/>
            <person name="Melville S.E."/>
            <person name="Gibson W."/>
            <person name="Barry J.D."/>
            <person name="Berriman M."/>
            <person name="Hertz-Fowler C."/>
        </authorList>
    </citation>
    <scope>NUCLEOTIDE SEQUENCE [LARGE SCALE GENOMIC DNA]</scope>
    <source>
        <strain evidence="3">MHOM/CI/86/DAL972</strain>
    </source>
</reference>
<dbReference type="Proteomes" id="UP000002316">
    <property type="component" value="Chromosome 10"/>
</dbReference>
<evidence type="ECO:0000313" key="2">
    <source>
        <dbReference type="EMBL" id="CBH15537.1"/>
    </source>
</evidence>
<accession>D0A2P3</accession>
<dbReference type="AlphaFoldDB" id="D0A2P3"/>